<dbReference type="OrthoDB" id="2148442at2759"/>
<dbReference type="Gene3D" id="3.40.50.720">
    <property type="entry name" value="NAD(P)-binding Rossmann-like Domain"/>
    <property type="match status" value="1"/>
</dbReference>
<evidence type="ECO:0000313" key="9">
    <source>
        <dbReference type="Proteomes" id="UP000029445"/>
    </source>
</evidence>
<dbReference type="SMART" id="SM00829">
    <property type="entry name" value="PKS_ER"/>
    <property type="match status" value="1"/>
</dbReference>
<dbReference type="InterPro" id="IPR013154">
    <property type="entry name" value="ADH-like_N"/>
</dbReference>
<comment type="similarity">
    <text evidence="2 6">Belongs to the zinc-containing alcohol dehydrogenase family.</text>
</comment>
<evidence type="ECO:0000256" key="1">
    <source>
        <dbReference type="ARBA" id="ARBA00001947"/>
    </source>
</evidence>
<dbReference type="InterPro" id="IPR036291">
    <property type="entry name" value="NAD(P)-bd_dom_sf"/>
</dbReference>
<reference evidence="8 9" key="2">
    <citation type="journal article" date="2018" name="Proc. Natl. Acad. Sci.">
        <title>RNAi is a critical determinant of centromere evolution in closely related fungi.</title>
        <authorList>
            <person name="Yadav V."/>
            <person name="Sun S."/>
            <person name="Billmyre R.B."/>
            <person name="Thimmappa B.C."/>
            <person name="Shea T."/>
            <person name="Lintner R."/>
            <person name="Bakkeren G."/>
            <person name="Cuomo C.A."/>
            <person name="Heitman J."/>
            <person name="Sanyal K."/>
        </authorList>
    </citation>
    <scope>NUCLEOTIDE SEQUENCE [LARGE SCALE GENOMIC DNA]</scope>
    <source>
        <strain evidence="8 9">R265</strain>
    </source>
</reference>
<dbReference type="Proteomes" id="UP000029445">
    <property type="component" value="Chromosome 4"/>
</dbReference>
<dbReference type="CDD" id="cd05285">
    <property type="entry name" value="sorbitol_DH"/>
    <property type="match status" value="1"/>
</dbReference>
<dbReference type="SUPFAM" id="SSF50129">
    <property type="entry name" value="GroES-like"/>
    <property type="match status" value="1"/>
</dbReference>
<dbReference type="PANTHER" id="PTHR43161:SF9">
    <property type="entry name" value="SORBITOL DEHYDROGENASE"/>
    <property type="match status" value="1"/>
</dbReference>
<dbReference type="GO" id="GO:0003939">
    <property type="term" value="F:L-iditol 2-dehydrogenase (NAD+) activity"/>
    <property type="evidence" value="ECO:0007669"/>
    <property type="project" value="TreeGrafter"/>
</dbReference>
<name>A0A095C1V5_CRYD2</name>
<keyword evidence="5" id="KW-0560">Oxidoreductase</keyword>
<dbReference type="EMBL" id="CP025762">
    <property type="protein sequence ID" value="KGB74602.1"/>
    <property type="molecule type" value="Genomic_DNA"/>
</dbReference>
<accession>A0A095C1V5</accession>
<dbReference type="InterPro" id="IPR011032">
    <property type="entry name" value="GroES-like_sf"/>
</dbReference>
<dbReference type="STRING" id="294750.A0A095C1V5"/>
<evidence type="ECO:0000259" key="7">
    <source>
        <dbReference type="SMART" id="SM00829"/>
    </source>
</evidence>
<organism evidence="8 9">
    <name type="scientific">Cryptococcus deuterogattii (strain R265)</name>
    <name type="common">Cryptococcus gattii VGII (strain R265)</name>
    <dbReference type="NCBI Taxonomy" id="294750"/>
    <lineage>
        <taxon>Eukaryota</taxon>
        <taxon>Fungi</taxon>
        <taxon>Dikarya</taxon>
        <taxon>Basidiomycota</taxon>
        <taxon>Agaricomycotina</taxon>
        <taxon>Tremellomycetes</taxon>
        <taxon>Tremellales</taxon>
        <taxon>Cryptococcaceae</taxon>
        <taxon>Cryptococcus</taxon>
        <taxon>Cryptococcus gattii species complex</taxon>
    </lineage>
</organism>
<protein>
    <submittedName>
        <fullName evidence="8">Chlorophyll synthesis pathway protein BchC</fullName>
    </submittedName>
</protein>
<dbReference type="RefSeq" id="XP_062880593.1">
    <property type="nucleotide sequence ID" value="XM_063024523.1"/>
</dbReference>
<dbReference type="PROSITE" id="PS00059">
    <property type="entry name" value="ADH_ZINC"/>
    <property type="match status" value="1"/>
</dbReference>
<comment type="cofactor">
    <cofactor evidence="1 6">
        <name>Zn(2+)</name>
        <dbReference type="ChEBI" id="CHEBI:29105"/>
    </cofactor>
</comment>
<keyword evidence="3 6" id="KW-0479">Metal-binding</keyword>
<dbReference type="GeneID" id="88176677"/>
<dbReference type="GO" id="GO:0008270">
    <property type="term" value="F:zinc ion binding"/>
    <property type="evidence" value="ECO:0007669"/>
    <property type="project" value="InterPro"/>
</dbReference>
<sequence>MSTELNPDNTSFVLHGVEDVRFDQRPIPEIHNDQVLVKVVKTGICGSDVHYLQHGRIGSFVLEEPMCLGHESSGVVVKLGPNVREDLGVKVGTRVAMEPGVCCRSCANCKAGLYELCPYMSFAATPPIIFGTLCRYYVLPADLVHPLPESVSFEDGAMMEPLSVGVHSVATLGRCKSDQTVIVFGAGPVGLLCMAVARALGARRVIAVDINKERLDFAKSYAATDICIPGSKKDDEDGEAYTTRVAGELRQQLGIPERGKGAIDLAIEASGAPTCVQIGLAVLKPAGTYVQVGMGAKMTVPVPLFHIISKQLHVVGSFRYGSGDYPLAISLVERGLINLKPLVTQRFRFEDAKEAFEATKAGKDKDGKGVIKCIINGPE</sequence>
<evidence type="ECO:0000256" key="5">
    <source>
        <dbReference type="ARBA" id="ARBA00023002"/>
    </source>
</evidence>
<dbReference type="InterPro" id="IPR002328">
    <property type="entry name" value="ADH_Zn_CS"/>
</dbReference>
<dbReference type="OMA" id="FETWYAM"/>
<dbReference type="AlphaFoldDB" id="A0A095C1V5"/>
<dbReference type="Gene3D" id="3.90.180.10">
    <property type="entry name" value="Medium-chain alcohol dehydrogenases, catalytic domain"/>
    <property type="match status" value="1"/>
</dbReference>
<keyword evidence="9" id="KW-1185">Reference proteome</keyword>
<dbReference type="InterPro" id="IPR045306">
    <property type="entry name" value="SDH-like"/>
</dbReference>
<feature type="domain" description="Enoyl reductase (ER)" evidence="7">
    <location>
        <begin position="16"/>
        <end position="371"/>
    </location>
</feature>
<keyword evidence="4 6" id="KW-0862">Zinc</keyword>
<evidence type="ECO:0000256" key="4">
    <source>
        <dbReference type="ARBA" id="ARBA00022833"/>
    </source>
</evidence>
<evidence type="ECO:0000256" key="3">
    <source>
        <dbReference type="ARBA" id="ARBA00022723"/>
    </source>
</evidence>
<gene>
    <name evidence="8" type="ORF">CNBG_0440</name>
</gene>
<evidence type="ECO:0000256" key="6">
    <source>
        <dbReference type="RuleBase" id="RU361277"/>
    </source>
</evidence>
<evidence type="ECO:0000313" key="8">
    <source>
        <dbReference type="EMBL" id="KGB74602.1"/>
    </source>
</evidence>
<dbReference type="InterPro" id="IPR013149">
    <property type="entry name" value="ADH-like_C"/>
</dbReference>
<dbReference type="InterPro" id="IPR020843">
    <property type="entry name" value="ER"/>
</dbReference>
<dbReference type="KEGG" id="cdeu:CNBG_0440"/>
<reference evidence="8 9" key="1">
    <citation type="journal article" date="2011" name="MBio">
        <title>Genome variation in Cryptococcus gattii, an emerging pathogen of immunocompetent hosts.</title>
        <authorList>
            <person name="D'Souza C.A."/>
            <person name="Kronstad J.W."/>
            <person name="Taylor G."/>
            <person name="Warren R."/>
            <person name="Yuen M."/>
            <person name="Hu G."/>
            <person name="Jung W.H."/>
            <person name="Sham A."/>
            <person name="Kidd S.E."/>
            <person name="Tangen K."/>
            <person name="Lee N."/>
            <person name="Zeilmaker T."/>
            <person name="Sawkins J."/>
            <person name="McVicker G."/>
            <person name="Shah S."/>
            <person name="Gnerre S."/>
            <person name="Griggs A."/>
            <person name="Zeng Q."/>
            <person name="Bartlett K."/>
            <person name="Li W."/>
            <person name="Wang X."/>
            <person name="Heitman J."/>
            <person name="Stajich J.E."/>
            <person name="Fraser J.A."/>
            <person name="Meyer W."/>
            <person name="Carter D."/>
            <person name="Schein J."/>
            <person name="Krzywinski M."/>
            <person name="Kwon-Chung K.J."/>
            <person name="Varma A."/>
            <person name="Wang J."/>
            <person name="Brunham R."/>
            <person name="Fyfe M."/>
            <person name="Ouellette B.F."/>
            <person name="Siddiqui A."/>
            <person name="Marra M."/>
            <person name="Jones S."/>
            <person name="Holt R."/>
            <person name="Birren B.W."/>
            <person name="Galagan J.E."/>
            <person name="Cuomo C.A."/>
        </authorList>
    </citation>
    <scope>NUCLEOTIDE SEQUENCE [LARGE SCALE GENOMIC DNA]</scope>
    <source>
        <strain evidence="8 9">R265</strain>
    </source>
</reference>
<proteinExistence type="inferred from homology"/>
<dbReference type="Pfam" id="PF08240">
    <property type="entry name" value="ADH_N"/>
    <property type="match status" value="1"/>
</dbReference>
<dbReference type="Pfam" id="PF00107">
    <property type="entry name" value="ADH_zinc_N"/>
    <property type="match status" value="1"/>
</dbReference>
<dbReference type="GO" id="GO:0006062">
    <property type="term" value="P:sorbitol catabolic process"/>
    <property type="evidence" value="ECO:0007669"/>
    <property type="project" value="TreeGrafter"/>
</dbReference>
<dbReference type="VEuPathDB" id="FungiDB:CNBG_0440"/>
<evidence type="ECO:0000256" key="2">
    <source>
        <dbReference type="ARBA" id="ARBA00008072"/>
    </source>
</evidence>
<dbReference type="PANTHER" id="PTHR43161">
    <property type="entry name" value="SORBITOL DEHYDROGENASE"/>
    <property type="match status" value="1"/>
</dbReference>
<dbReference type="SUPFAM" id="SSF51735">
    <property type="entry name" value="NAD(P)-binding Rossmann-fold domains"/>
    <property type="match status" value="1"/>
</dbReference>
<dbReference type="HOGENOM" id="CLU_026673_11_5_1"/>